<dbReference type="RefSeq" id="WP_190055081.1">
    <property type="nucleotide sequence ID" value="NZ_BMWC01000026.1"/>
</dbReference>
<dbReference type="Proteomes" id="UP000617743">
    <property type="component" value="Unassembled WGS sequence"/>
</dbReference>
<gene>
    <name evidence="1" type="ORF">GCM10010383_78260</name>
</gene>
<proteinExistence type="predicted"/>
<evidence type="ECO:0000313" key="1">
    <source>
        <dbReference type="EMBL" id="GGX36495.1"/>
    </source>
</evidence>
<dbReference type="EMBL" id="BMWC01000026">
    <property type="protein sequence ID" value="GGX36495.1"/>
    <property type="molecule type" value="Genomic_DNA"/>
</dbReference>
<sequence>MLHAHWGTFTKQASLKTGLRFAESAMRRQGFTIWDTSADNDYQVIGGNSDVIATVVCVPQSGNLWMTVSAYSMDSGLAERTRNDVRAHIVNAVLFDDHQ</sequence>
<protein>
    <submittedName>
        <fullName evidence="1">Uncharacterized protein</fullName>
    </submittedName>
</protein>
<evidence type="ECO:0000313" key="2">
    <source>
        <dbReference type="Proteomes" id="UP000617743"/>
    </source>
</evidence>
<accession>A0ABQ2XWQ6</accession>
<name>A0ABQ2XWQ6_9ACTN</name>
<comment type="caution">
    <text evidence="1">The sequence shown here is derived from an EMBL/GenBank/DDBJ whole genome shotgun (WGS) entry which is preliminary data.</text>
</comment>
<keyword evidence="2" id="KW-1185">Reference proteome</keyword>
<organism evidence="1 2">
    <name type="scientific">Streptomyces lomondensis</name>
    <dbReference type="NCBI Taxonomy" id="68229"/>
    <lineage>
        <taxon>Bacteria</taxon>
        <taxon>Bacillati</taxon>
        <taxon>Actinomycetota</taxon>
        <taxon>Actinomycetes</taxon>
        <taxon>Kitasatosporales</taxon>
        <taxon>Streptomycetaceae</taxon>
        <taxon>Streptomyces</taxon>
    </lineage>
</organism>
<reference evidence="2" key="1">
    <citation type="journal article" date="2019" name="Int. J. Syst. Evol. Microbiol.">
        <title>The Global Catalogue of Microorganisms (GCM) 10K type strain sequencing project: providing services to taxonomists for standard genome sequencing and annotation.</title>
        <authorList>
            <consortium name="The Broad Institute Genomics Platform"/>
            <consortium name="The Broad Institute Genome Sequencing Center for Infectious Disease"/>
            <person name="Wu L."/>
            <person name="Ma J."/>
        </authorList>
    </citation>
    <scope>NUCLEOTIDE SEQUENCE [LARGE SCALE GENOMIC DNA]</scope>
    <source>
        <strain evidence="2">JCM 4866</strain>
    </source>
</reference>